<organism evidence="2 3">
    <name type="scientific">Cryptosporangium aurantiacum</name>
    <dbReference type="NCBI Taxonomy" id="134849"/>
    <lineage>
        <taxon>Bacteria</taxon>
        <taxon>Bacillati</taxon>
        <taxon>Actinomycetota</taxon>
        <taxon>Actinomycetes</taxon>
        <taxon>Cryptosporangiales</taxon>
        <taxon>Cryptosporangiaceae</taxon>
        <taxon>Cryptosporangium</taxon>
    </lineage>
</organism>
<reference evidence="2 3" key="1">
    <citation type="submission" date="2016-11" db="EMBL/GenBank/DDBJ databases">
        <authorList>
            <person name="Jaros S."/>
            <person name="Januszkiewicz K."/>
            <person name="Wedrychowicz H."/>
        </authorList>
    </citation>
    <scope>NUCLEOTIDE SEQUENCE [LARGE SCALE GENOMIC DNA]</scope>
    <source>
        <strain evidence="2 3">DSM 46144</strain>
    </source>
</reference>
<protein>
    <recommendedName>
        <fullName evidence="1">GmrSD restriction endonucleases N-terminal domain-containing protein</fullName>
    </recommendedName>
</protein>
<gene>
    <name evidence="2" type="ORF">SAMN05443668_102277</name>
</gene>
<dbReference type="RefSeq" id="WP_073253732.1">
    <property type="nucleotide sequence ID" value="NZ_FRCS01000002.1"/>
</dbReference>
<dbReference type="Pfam" id="PF03235">
    <property type="entry name" value="GmrSD_N"/>
    <property type="match status" value="1"/>
</dbReference>
<dbReference type="OrthoDB" id="9787127at2"/>
<dbReference type="AlphaFoldDB" id="A0A1M7MUF6"/>
<dbReference type="Proteomes" id="UP000184440">
    <property type="component" value="Unassembled WGS sequence"/>
</dbReference>
<evidence type="ECO:0000259" key="1">
    <source>
        <dbReference type="Pfam" id="PF03235"/>
    </source>
</evidence>
<sequence length="755" mass="82029">MAKLSTILDQIDSGSMLLPEFQRGYVWNRDQVRGFMRSLYLGYPVGSLLVWETDTADQAVRGVVPGGGVRQLLLDGQQRVTSLYGVTRGRPPAFFEGDPAAFTGLRFHVADEVFEFYAPVKMKNDPLWIDVTELFVRGAEWQLERLSSDARNWSYVGRLMKLQNLLDKEFYAEQITGADKTTDVVVEIFNRVNSGGTKLSKGDLALAKICAEWSGARATMRSYLQRWADEGYEFTLDWLLRNVNAVATGRAPFSALDDVSADEFEQALTDAAAHIELALDEIAARLGLDHARVLPGRPAIAVLSRLISDNGGEFGDAAQRDRALYWYIHSGLSGRFAGSTETYLNQDLASVSGPGGVDELIARLERWRGNTLTIDPRDLDGAGKGSRYYPLVYLVGRVLGARDFGTGGEVAAAAGLRVQPLFGKAALSRAGYRPTEINAIANFVLVTPESAAEMARRRPEEFLGRAAEAYPGLLASQCLPADPELWRVERYRDFLAARRELLAAAANQILEGLRTGARVDAPRLPRMVLRPGGDDEIDIRAEEVGALVEELIGLGLAVPERDAEIPDPETGRALSVAEAVWPDGLQPGQGAPVVLELDPDGADLPRMAELGYEVFTSVEALRGYALRRSREATGGAVSAPVPAPPPVVAPAPVVAADPAAEFHRAMTTIHQQARDETGYSATYLLAMLAEDGGVETAKRLLASATVSTGFTALWQKGRLDLTVEALVLDPRFAGLFTAEELDAARSRLAQFGFHA</sequence>
<dbReference type="InterPro" id="IPR004919">
    <property type="entry name" value="GmrSD_N"/>
</dbReference>
<dbReference type="PANTHER" id="PTHR37292">
    <property type="entry name" value="VNG6097C"/>
    <property type="match status" value="1"/>
</dbReference>
<dbReference type="STRING" id="134849.SAMN05443668_102277"/>
<keyword evidence="3" id="KW-1185">Reference proteome</keyword>
<name>A0A1M7MUF6_9ACTN</name>
<proteinExistence type="predicted"/>
<accession>A0A1M7MUF6</accession>
<dbReference type="PANTHER" id="PTHR37292:SF2">
    <property type="entry name" value="DUF262 DOMAIN-CONTAINING PROTEIN"/>
    <property type="match status" value="1"/>
</dbReference>
<evidence type="ECO:0000313" key="2">
    <source>
        <dbReference type="EMBL" id="SHM94734.1"/>
    </source>
</evidence>
<evidence type="ECO:0000313" key="3">
    <source>
        <dbReference type="Proteomes" id="UP000184440"/>
    </source>
</evidence>
<feature type="domain" description="GmrSD restriction endonucleases N-terminal" evidence="1">
    <location>
        <begin position="4"/>
        <end position="209"/>
    </location>
</feature>
<dbReference type="EMBL" id="FRCS01000002">
    <property type="protein sequence ID" value="SHM94734.1"/>
    <property type="molecule type" value="Genomic_DNA"/>
</dbReference>